<dbReference type="Gene3D" id="3.40.640.10">
    <property type="entry name" value="Type I PLP-dependent aspartate aminotransferase-like (Major domain)"/>
    <property type="match status" value="1"/>
</dbReference>
<keyword evidence="2" id="KW-1185">Reference proteome</keyword>
<protein>
    <submittedName>
        <fullName evidence="1">Cystathionine beta-lyase family protein involved in aluminum resistance</fullName>
    </submittedName>
</protein>
<accession>A0A3N5BF56</accession>
<sequence>MGVVRDLKLLAAETLEAVKSLWCRIDNLALENQRRVLAAYHAARVSDFHLRGSTGYGYGDAGREALEAVYAAVFGGAAALVRPQIVSGTHALSLCLYGVLRPGDELVSVQGKPYDTLEKVISGAPGALAEWGVRYTQVEPLPDGSVDEGAVARALARRPRAVLLQRSGGYSWRRGLRLQQIGALVKLVKEISPATVVIVDNCYGEFVEEAEPPAVGADLCAGSLIKNPGGGIAPTGGYVVGREELVELAASRLTAPGLGRSVGPTLDCQRLFLQGFFLAPHFVAEALKGAVFAAHFFARLGFEVLPRFDEPRSDIVQGIRLGSPEKLLAFCRAIQATSPVDAHVRPEGGPLPGYQDAVVMAAGTFIQGASLEFTADAPVREPYAVYLQGGLSKEHVILGVIAAAEAVLDDGFPSTGDHPLFPL</sequence>
<dbReference type="InterPro" id="IPR015421">
    <property type="entry name" value="PyrdxlP-dep_Trfase_major"/>
</dbReference>
<evidence type="ECO:0000313" key="1">
    <source>
        <dbReference type="EMBL" id="RPF42671.1"/>
    </source>
</evidence>
<dbReference type="Gene3D" id="3.90.1150.60">
    <property type="entry name" value="Methioning gamme-lyase, C-terminal domain"/>
    <property type="match status" value="1"/>
</dbReference>
<organism evidence="1 2">
    <name type="scientific">Thermodesulfitimonas autotrophica</name>
    <dbReference type="NCBI Taxonomy" id="1894989"/>
    <lineage>
        <taxon>Bacteria</taxon>
        <taxon>Bacillati</taxon>
        <taxon>Bacillota</taxon>
        <taxon>Clostridia</taxon>
        <taxon>Thermoanaerobacterales</taxon>
        <taxon>Thermoanaerobacteraceae</taxon>
        <taxon>Thermodesulfitimonas</taxon>
    </lineage>
</organism>
<proteinExistence type="predicted"/>
<dbReference type="SUPFAM" id="SSF53383">
    <property type="entry name" value="PLP-dependent transferases"/>
    <property type="match status" value="1"/>
</dbReference>
<comment type="caution">
    <text evidence="1">The sequence shown here is derived from an EMBL/GenBank/DDBJ whole genome shotgun (WGS) entry which is preliminary data.</text>
</comment>
<gene>
    <name evidence="1" type="ORF">EDD75_1777</name>
</gene>
<reference evidence="1 2" key="1">
    <citation type="submission" date="2018-11" db="EMBL/GenBank/DDBJ databases">
        <title>Genomic Encyclopedia of Type Strains, Phase IV (KMG-IV): sequencing the most valuable type-strain genomes for metagenomic binning, comparative biology and taxonomic classification.</title>
        <authorList>
            <person name="Goeker M."/>
        </authorList>
    </citation>
    <scope>NUCLEOTIDE SEQUENCE [LARGE SCALE GENOMIC DNA]</scope>
    <source>
        <strain evidence="1 2">DSM 102936</strain>
    </source>
</reference>
<evidence type="ECO:0000313" key="2">
    <source>
        <dbReference type="Proteomes" id="UP000282654"/>
    </source>
</evidence>
<keyword evidence="1" id="KW-0456">Lyase</keyword>
<dbReference type="Proteomes" id="UP000282654">
    <property type="component" value="Unassembled WGS sequence"/>
</dbReference>
<dbReference type="Pfam" id="PF06838">
    <property type="entry name" value="Met_gamma_lyase"/>
    <property type="match status" value="1"/>
</dbReference>
<dbReference type="PANTHER" id="PTHR46658">
    <property type="entry name" value="CYS OR MET METABOLISM PYRIDOXAL-PHOSPHATE-DEPENDENT ENZYME"/>
    <property type="match status" value="1"/>
</dbReference>
<dbReference type="EMBL" id="RKRE01000003">
    <property type="protein sequence ID" value="RPF42671.1"/>
    <property type="molecule type" value="Genomic_DNA"/>
</dbReference>
<dbReference type="InterPro" id="IPR015424">
    <property type="entry name" value="PyrdxlP-dep_Trfase"/>
</dbReference>
<dbReference type="PANTHER" id="PTHR46658:SF1">
    <property type="entry name" value="CYS OR MET METABOLISM PYRIDOXAL-PHOSPHATE-DEPENDENT ENZYME"/>
    <property type="match status" value="1"/>
</dbReference>
<dbReference type="AlphaFoldDB" id="A0A3N5BF56"/>
<dbReference type="InterPro" id="IPR009651">
    <property type="entry name" value="Met_g_lyase_put"/>
</dbReference>
<name>A0A3N5BF56_9THEO</name>
<dbReference type="GO" id="GO:0016829">
    <property type="term" value="F:lyase activity"/>
    <property type="evidence" value="ECO:0007669"/>
    <property type="project" value="UniProtKB-KW"/>
</dbReference>